<dbReference type="InterPro" id="IPR003961">
    <property type="entry name" value="FN3_dom"/>
</dbReference>
<feature type="chain" id="PRO_5035456693" evidence="3">
    <location>
        <begin position="28"/>
        <end position="1180"/>
    </location>
</feature>
<dbReference type="SMART" id="SM00060">
    <property type="entry name" value="FN3"/>
    <property type="match status" value="1"/>
</dbReference>
<keyword evidence="2" id="KW-0812">Transmembrane</keyword>
<dbReference type="InterPro" id="IPR013783">
    <property type="entry name" value="Ig-like_fold"/>
</dbReference>
<keyword evidence="2" id="KW-0472">Membrane</keyword>
<dbReference type="SMART" id="SM00382">
    <property type="entry name" value="AAA"/>
    <property type="match status" value="1"/>
</dbReference>
<dbReference type="SMART" id="SM00409">
    <property type="entry name" value="IG"/>
    <property type="match status" value="1"/>
</dbReference>
<protein>
    <submittedName>
        <fullName evidence="7">NPHS1 protein</fullName>
    </submittedName>
</protein>
<gene>
    <name evidence="7" type="primary">NPHS1</name>
    <name evidence="7" type="ORF">BLAG_LOCUS9399</name>
</gene>
<proteinExistence type="predicted"/>
<feature type="transmembrane region" description="Helical" evidence="2">
    <location>
        <begin position="368"/>
        <end position="390"/>
    </location>
</feature>
<dbReference type="SUPFAM" id="SSF48726">
    <property type="entry name" value="Immunoglobulin"/>
    <property type="match status" value="1"/>
</dbReference>
<evidence type="ECO:0000256" key="1">
    <source>
        <dbReference type="ARBA" id="ARBA00023319"/>
    </source>
</evidence>
<dbReference type="CDD" id="cd00063">
    <property type="entry name" value="FN3"/>
    <property type="match status" value="1"/>
</dbReference>
<dbReference type="InterPro" id="IPR027417">
    <property type="entry name" value="P-loop_NTPase"/>
</dbReference>
<dbReference type="EMBL" id="OV696701">
    <property type="protein sequence ID" value="CAH1247855.1"/>
    <property type="molecule type" value="Genomic_DNA"/>
</dbReference>
<evidence type="ECO:0000259" key="4">
    <source>
        <dbReference type="SMART" id="SM00060"/>
    </source>
</evidence>
<keyword evidence="8" id="KW-1185">Reference proteome</keyword>
<dbReference type="CDD" id="cd00096">
    <property type="entry name" value="Ig"/>
    <property type="match status" value="1"/>
</dbReference>
<dbReference type="SUPFAM" id="SSF49265">
    <property type="entry name" value="Fibronectin type III"/>
    <property type="match status" value="1"/>
</dbReference>
<name>A0A8K0EGR1_BRALA</name>
<keyword evidence="1" id="KW-0393">Immunoglobulin domain</keyword>
<dbReference type="Gene3D" id="3.40.50.300">
    <property type="entry name" value="P-loop containing nucleotide triphosphate hydrolases"/>
    <property type="match status" value="1"/>
</dbReference>
<dbReference type="InterPro" id="IPR003599">
    <property type="entry name" value="Ig_sub"/>
</dbReference>
<evidence type="ECO:0000313" key="7">
    <source>
        <dbReference type="EMBL" id="CAH1247855.1"/>
    </source>
</evidence>
<dbReference type="PANTHER" id="PTHR22845:SF5">
    <property type="entry name" value="APOPTOTIC PROTEASE-ACTIVATING FACTOR 1"/>
    <property type="match status" value="1"/>
</dbReference>
<dbReference type="OrthoDB" id="6057525at2759"/>
<evidence type="ECO:0000259" key="6">
    <source>
        <dbReference type="SMART" id="SM00409"/>
    </source>
</evidence>
<dbReference type="Proteomes" id="UP000838412">
    <property type="component" value="Chromosome 16"/>
</dbReference>
<dbReference type="InterPro" id="IPR036179">
    <property type="entry name" value="Ig-like_dom_sf"/>
</dbReference>
<organism evidence="7 8">
    <name type="scientific">Branchiostoma lanceolatum</name>
    <name type="common">Common lancelet</name>
    <name type="synonym">Amphioxus lanceolatum</name>
    <dbReference type="NCBI Taxonomy" id="7740"/>
    <lineage>
        <taxon>Eukaryota</taxon>
        <taxon>Metazoa</taxon>
        <taxon>Chordata</taxon>
        <taxon>Cephalochordata</taxon>
        <taxon>Leptocardii</taxon>
        <taxon>Amphioxiformes</taxon>
        <taxon>Branchiostomatidae</taxon>
        <taxon>Branchiostoma</taxon>
    </lineage>
</organism>
<feature type="signal peptide" evidence="3">
    <location>
        <begin position="1"/>
        <end position="27"/>
    </location>
</feature>
<evidence type="ECO:0000256" key="2">
    <source>
        <dbReference type="SAM" id="Phobius"/>
    </source>
</evidence>
<feature type="domain" description="Fibronectin type-III" evidence="4">
    <location>
        <begin position="139"/>
        <end position="225"/>
    </location>
</feature>
<keyword evidence="3" id="KW-0732">Signal</keyword>
<reference evidence="7" key="1">
    <citation type="submission" date="2022-01" db="EMBL/GenBank/DDBJ databases">
        <authorList>
            <person name="Braso-Vives M."/>
        </authorList>
    </citation>
    <scope>NUCLEOTIDE SEQUENCE</scope>
</reference>
<sequence length="1180" mass="133407">MTGFKSRSRRTMLCLLFVGLLVQTSMAAEEIFADEGGTVVLPCAVTFDPSVSLFWEVIQHHEGHNIQILIKGPGQNEEIPERRYENRLSLVDGNSLEISHVSRDDDSVDSADPDVLGTYRCTQWGRAGQEWTLRVRHRPDPPSDLKVHDINPYSFEVSFKQGDNGGYPQTPYVRVYVDQLNERTFSVYNVQNGDREVTFHVQDPIIRPNTTYHVCAMAENSLGSSPCARATVTTDALSSFKASLRLVNEPYVSSDHSAEENSDLLGRVRELAKNLPLQVWQGLQISPPEVLNFRPDRDEPNPRSVIVDLKVTCGQNRLTEVKTALRTAIRDGRLSKYHVDSHYVIIDGNVMLPVPAGSPVDKLKARDIVFIILGSAIVVILIVALVTWLIRSRNQSFTEYTRLNPSTSSISNVPLPLPGYFETEDFKLLEDKIDKKNVVFVHGPSGSGKTEAASKIAESFQLKNPSHLTWLFGGTKDDHEGLSEASVGEDLRDLAKDLEQPTDRESALADIVYDALNALAANGVKILLIFDDVQNVSVVPREFLRNLKGVMKIIITTRDSNLHNQNGHPFASHTMRRFLDEEVVAFMNPDGAAVLEDRSKILELAKHFDGRPLGLSLARSHLIASGTNLTERYLRELRGRMEGYADAQLSTPEERVYKAVQLSVTQRMEEETCVMLEALIKAFVVFFNKDTRGCQASVCNYRLLPHVEVLLSHPMIGMIREKTEFQPALARLYDVVAFLYIQRQQPQKANEMIVQAKETYKKISPSLELGVLDDLACSELVKIGERIYENDEYAKRMRRQLLTYPNIKVLRSELKERGQPKLLHNISFNAKHWEPLQKKQIQKLVEEGAAQTKASLQNSFLLELVANVYCTSGQRALCLTGKDRKEALKDAEEDFVLSMKLSDYLAKHYELFILNKMLCRRDGTLLLLQEPNGKTVDQQKKDLHMAIAGYRELFQDPTDYFENGILKKTDQDDYHAMVCFRFMVQCYRKLIPLAATDKERQDLIDHHNESADKMVKFAEEYKGYDDDGEVVEVFKALPEVYIMRGEFLLEMCEQGLKSGSLKAAIEDAKKWFSNALKVHSVTSQQSAKTHLGLANAYLILYERKGRKRENLVRAENELKQFTSITATLPENRADTERAGKLKLRIKQIREESVSVVMLPDTPNGGPASLEARELEMVTSL</sequence>
<evidence type="ECO:0000313" key="8">
    <source>
        <dbReference type="Proteomes" id="UP000838412"/>
    </source>
</evidence>
<evidence type="ECO:0000259" key="5">
    <source>
        <dbReference type="SMART" id="SM00382"/>
    </source>
</evidence>
<feature type="domain" description="AAA+ ATPase" evidence="5">
    <location>
        <begin position="435"/>
        <end position="590"/>
    </location>
</feature>
<dbReference type="GO" id="GO:0043531">
    <property type="term" value="F:ADP binding"/>
    <property type="evidence" value="ECO:0007669"/>
    <property type="project" value="InterPro"/>
</dbReference>
<evidence type="ECO:0000256" key="3">
    <source>
        <dbReference type="SAM" id="SignalP"/>
    </source>
</evidence>
<dbReference type="InterPro" id="IPR036116">
    <property type="entry name" value="FN3_sf"/>
</dbReference>
<dbReference type="InterPro" id="IPR003593">
    <property type="entry name" value="AAA+_ATPase"/>
</dbReference>
<dbReference type="GO" id="GO:0006915">
    <property type="term" value="P:apoptotic process"/>
    <property type="evidence" value="ECO:0007669"/>
    <property type="project" value="UniProtKB-ARBA"/>
</dbReference>
<keyword evidence="2" id="KW-1133">Transmembrane helix</keyword>
<dbReference type="Gene3D" id="2.60.40.10">
    <property type="entry name" value="Immunoglobulins"/>
    <property type="match status" value="2"/>
</dbReference>
<dbReference type="InterPro" id="IPR002182">
    <property type="entry name" value="NB-ARC"/>
</dbReference>
<dbReference type="AlphaFoldDB" id="A0A8K0EGR1"/>
<accession>A0A8K0EGR1</accession>
<feature type="domain" description="Immunoglobulin" evidence="6">
    <location>
        <begin position="28"/>
        <end position="136"/>
    </location>
</feature>
<dbReference type="PANTHER" id="PTHR22845">
    <property type="entry name" value="APOPTOTIC PROTEASE-ACTIVATING FACTOR 1"/>
    <property type="match status" value="1"/>
</dbReference>
<dbReference type="GO" id="GO:0005829">
    <property type="term" value="C:cytosol"/>
    <property type="evidence" value="ECO:0007669"/>
    <property type="project" value="UniProtKB-ARBA"/>
</dbReference>
<dbReference type="Pfam" id="PF00931">
    <property type="entry name" value="NB-ARC"/>
    <property type="match status" value="1"/>
</dbReference>
<dbReference type="SUPFAM" id="SSF52540">
    <property type="entry name" value="P-loop containing nucleoside triphosphate hydrolases"/>
    <property type="match status" value="1"/>
</dbReference>